<accession>A0A366ES92</accession>
<evidence type="ECO:0000313" key="5">
    <source>
        <dbReference type="Proteomes" id="UP000253529"/>
    </source>
</evidence>
<feature type="domain" description="ParB-like N-terminal" evidence="3">
    <location>
        <begin position="9"/>
        <end position="101"/>
    </location>
</feature>
<dbReference type="SUPFAM" id="SSF110849">
    <property type="entry name" value="ParB/Sulfiredoxin"/>
    <property type="match status" value="1"/>
</dbReference>
<comment type="caution">
    <text evidence="4">The sequence shown here is derived from an EMBL/GenBank/DDBJ whole genome shotgun (WGS) entry which is preliminary data.</text>
</comment>
<dbReference type="GO" id="GO:0007059">
    <property type="term" value="P:chromosome segregation"/>
    <property type="evidence" value="ECO:0007669"/>
    <property type="project" value="TreeGrafter"/>
</dbReference>
<dbReference type="EMBL" id="QNRK01000035">
    <property type="protein sequence ID" value="RBP05273.1"/>
    <property type="molecule type" value="Genomic_DNA"/>
</dbReference>
<sequence>MLASGKHVVDLNPDLIDPSPVRDRLDDPDSQDMDSLRESILRDGQRVPVLVRPKSGDPDRYVTVYGHRRIGIAKAAMIAVRAVVADMSEEDALVAQGQENNERKNTSFVERCLYARRLNERGMAIIRIAAALAAPVSTVSESVKVAERIPEDLIVAIGPAPGVGRRRWLALIPHVPRDRTVWDKLIVKPDFQALSSDERFEAVLAALASPAAGEPDVSRAASLSDAAGVYMTIKKTAKAATLTISRDAAPRSDGVSFADWIEGRLASLREDYLQGR</sequence>
<feature type="region of interest" description="Disordered" evidence="2">
    <location>
        <begin position="1"/>
        <end position="33"/>
    </location>
</feature>
<dbReference type="InterPro" id="IPR036086">
    <property type="entry name" value="ParB/Sulfiredoxin_sf"/>
</dbReference>
<dbReference type="Pfam" id="PF02195">
    <property type="entry name" value="ParB_N"/>
    <property type="match status" value="1"/>
</dbReference>
<dbReference type="NCBIfam" id="TIGR00180">
    <property type="entry name" value="parB_part"/>
    <property type="match status" value="1"/>
</dbReference>
<comment type="similarity">
    <text evidence="1">Belongs to the ParB family.</text>
</comment>
<dbReference type="PANTHER" id="PTHR33375">
    <property type="entry name" value="CHROMOSOME-PARTITIONING PROTEIN PARB-RELATED"/>
    <property type="match status" value="1"/>
</dbReference>
<evidence type="ECO:0000256" key="1">
    <source>
        <dbReference type="ARBA" id="ARBA00006295"/>
    </source>
</evidence>
<evidence type="ECO:0000259" key="3">
    <source>
        <dbReference type="SMART" id="SM00470"/>
    </source>
</evidence>
<dbReference type="Proteomes" id="UP000253529">
    <property type="component" value="Unassembled WGS sequence"/>
</dbReference>
<dbReference type="InterPro" id="IPR050336">
    <property type="entry name" value="Chromosome_partition/occlusion"/>
</dbReference>
<dbReference type="GO" id="GO:0005694">
    <property type="term" value="C:chromosome"/>
    <property type="evidence" value="ECO:0007669"/>
    <property type="project" value="TreeGrafter"/>
</dbReference>
<dbReference type="InterPro" id="IPR011111">
    <property type="entry name" value="Plasmid_RepB"/>
</dbReference>
<dbReference type="GO" id="GO:0003677">
    <property type="term" value="F:DNA binding"/>
    <property type="evidence" value="ECO:0007669"/>
    <property type="project" value="InterPro"/>
</dbReference>
<dbReference type="PANTHER" id="PTHR33375:SF1">
    <property type="entry name" value="CHROMOSOME-PARTITIONING PROTEIN PARB-RELATED"/>
    <property type="match status" value="1"/>
</dbReference>
<keyword evidence="5" id="KW-1185">Reference proteome</keyword>
<dbReference type="Gene3D" id="3.90.1530.30">
    <property type="match status" value="1"/>
</dbReference>
<name>A0A366ES92_9HYPH</name>
<evidence type="ECO:0000313" key="4">
    <source>
        <dbReference type="EMBL" id="RBP05273.1"/>
    </source>
</evidence>
<dbReference type="SUPFAM" id="SSF109709">
    <property type="entry name" value="KorB DNA-binding domain-like"/>
    <property type="match status" value="1"/>
</dbReference>
<dbReference type="InterPro" id="IPR003115">
    <property type="entry name" value="ParB_N"/>
</dbReference>
<protein>
    <submittedName>
        <fullName evidence="4">ParB family chromosome partitioning protein</fullName>
    </submittedName>
</protein>
<proteinExistence type="inferred from homology"/>
<dbReference type="InterPro" id="IPR017819">
    <property type="entry name" value="Plasmid_partition_RepB"/>
</dbReference>
<dbReference type="CDD" id="cd16405">
    <property type="entry name" value="RepB_like_N"/>
    <property type="match status" value="1"/>
</dbReference>
<dbReference type="AlphaFoldDB" id="A0A366ES92"/>
<dbReference type="Pfam" id="PF07506">
    <property type="entry name" value="RepB"/>
    <property type="match status" value="1"/>
</dbReference>
<evidence type="ECO:0000256" key="2">
    <source>
        <dbReference type="SAM" id="MobiDB-lite"/>
    </source>
</evidence>
<organism evidence="4 5">
    <name type="scientific">Roseiarcus fermentans</name>
    <dbReference type="NCBI Taxonomy" id="1473586"/>
    <lineage>
        <taxon>Bacteria</taxon>
        <taxon>Pseudomonadati</taxon>
        <taxon>Pseudomonadota</taxon>
        <taxon>Alphaproteobacteria</taxon>
        <taxon>Hyphomicrobiales</taxon>
        <taxon>Roseiarcaceae</taxon>
        <taxon>Roseiarcus</taxon>
    </lineage>
</organism>
<gene>
    <name evidence="4" type="ORF">DFR50_13563</name>
</gene>
<dbReference type="SMART" id="SM00470">
    <property type="entry name" value="ParB"/>
    <property type="match status" value="1"/>
</dbReference>
<dbReference type="NCBIfam" id="TIGR03454">
    <property type="entry name" value="partition_RepB"/>
    <property type="match status" value="1"/>
</dbReference>
<dbReference type="InterPro" id="IPR004437">
    <property type="entry name" value="ParB/RepB/Spo0J"/>
</dbReference>
<dbReference type="InterPro" id="IPR037972">
    <property type="entry name" value="RepB_N"/>
</dbReference>
<reference evidence="4 5" key="1">
    <citation type="submission" date="2018-06" db="EMBL/GenBank/DDBJ databases">
        <title>Genomic Encyclopedia of Type Strains, Phase IV (KMG-IV): sequencing the most valuable type-strain genomes for metagenomic binning, comparative biology and taxonomic classification.</title>
        <authorList>
            <person name="Goeker M."/>
        </authorList>
    </citation>
    <scope>NUCLEOTIDE SEQUENCE [LARGE SCALE GENOMIC DNA]</scope>
    <source>
        <strain evidence="4 5">DSM 24875</strain>
    </source>
</reference>